<feature type="compositionally biased region" description="Polar residues" evidence="11">
    <location>
        <begin position="150"/>
        <end position="161"/>
    </location>
</feature>
<dbReference type="Pfam" id="PF00168">
    <property type="entry name" value="C2"/>
    <property type="match status" value="2"/>
</dbReference>
<dbReference type="InterPro" id="IPR000008">
    <property type="entry name" value="C2_dom"/>
</dbReference>
<feature type="compositionally biased region" description="Acidic residues" evidence="11">
    <location>
        <begin position="1099"/>
        <end position="1115"/>
    </location>
</feature>
<dbReference type="OrthoDB" id="419768at2759"/>
<feature type="transmembrane region" description="Helical" evidence="12">
    <location>
        <begin position="203"/>
        <end position="221"/>
    </location>
</feature>
<dbReference type="InterPro" id="IPR037765">
    <property type="entry name" value="C2B_Tricalbin"/>
</dbReference>
<evidence type="ECO:0000256" key="6">
    <source>
        <dbReference type="ARBA" id="ARBA00022824"/>
    </source>
</evidence>
<dbReference type="SUPFAM" id="SSF49562">
    <property type="entry name" value="C2 domain (Calcium/lipid-binding domain, CaLB)"/>
    <property type="match status" value="2"/>
</dbReference>
<dbReference type="PROSITE" id="PS51847">
    <property type="entry name" value="SMP"/>
    <property type="match status" value="1"/>
</dbReference>
<keyword evidence="7 12" id="KW-1133">Transmembrane helix</keyword>
<sequence>MAGREDAEDIRRYQIPYSGKNPIPTISKYRHEKAAREERAQKRRQDIRGPGSDDDLGEYGEDASQVAEAGNYDAARTHDEQDGDELKDTSQVDAAALDPKQRVKQMKNRRKERAEREVTDPVTHLPVVIRDFTDDALKEVEPNEPVYGTLSKTSTGLSNKNKSQEKLDEEKKLLQLSHQDLVNRFPPPDFDALRQELGTITNYGISIGLTATIVIVLTALGMDRWLRNDDRRISILGVPVWIGIMAASGALIWAAVMGVRDWIATKVSAVFDDEIWHAQRQQIKEAAEKHEPETTAWLNSLLTAVWPLINPDLFAGLADALEDVMQASLPKVVRMVSVDDIGQGSESIRILGVRWLPTGAAASAVTKEGKIIPEGESQSEEQEGREKGQVSTRDDGATDGQGEADGLAAEEGDFVNLELSFAYRTRSSSKTLKQRTKDMHLYLAFYLPGNIKLPIWVDLQGLIGTMRMRLQLTPDPPFFALCTLTFLGQPKVNLSCVPLSKHGLNIMDVPFISKFVQSSVDAAMAEYVAPRSLTLDLKDMLAGDDFKKDTTAKGVLMINIKRGYDFKVADTSLPLIKDGGSDPYVSVGWAKFGKVVWSTRILVSNMEPYWDETCFLLVTPEELNIDERLRIQLWDSDRFTADDDLGRIEVNLKELMRSQNSNGKMWHRTDGFRALKSGDNMPGKLEWSVGYFSKTRIREGQFQKQTYDPEVRSWEQLKKKVNESCERKLRETMFKEGQSERDEDELEQQRSQELKAEQDAMIISAPPPEGYPSGIFSIQIHNIVGLELGRLNKQSAAKDAEASDEEETGDGLPSPYCTIIINHRKTFKTRTKPQNSKPFYNAGCERFIKNWRECEVYVAVRDARIHEDDPLLGIVHIPLWDIFKERSQVMGYWPLTGGIGHGRIRLSMVWRSLQLQAPRNLLGWELGTLEVQPTVTSTDCPEDIKSAKLKLRSDLGSAKMYIQSDKQTWKSKHGDSLTLPVRKRYSSCVSMAFKNKGVMGDDIAAFSVLWLKDLVDEEETELELPIWKGDFQRAITNCLPEPGEKIGSLKVKVTFWAGMGAGHSKWASGNDHLKDVVEVLATSRDNAEEDTASKAAGVVEEDGSSSSSDSDDDIPDGSSGNKQGPIDQVRDYKRRSKVLHRQHRGLMQWKAPRTAKWVKNKAEKVQDTVMGAFDRSSRGGGLETEV</sequence>
<dbReference type="Gene3D" id="2.60.40.150">
    <property type="entry name" value="C2 domain"/>
    <property type="match status" value="2"/>
</dbReference>
<evidence type="ECO:0000259" key="14">
    <source>
        <dbReference type="PROSITE" id="PS51847"/>
    </source>
</evidence>
<keyword evidence="10 12" id="KW-0472">Membrane</keyword>
<comment type="subcellular location">
    <subcellularLocation>
        <location evidence="1">Endoplasmic reticulum membrane</location>
    </subcellularLocation>
</comment>
<keyword evidence="2" id="KW-0813">Transport</keyword>
<feature type="domain" description="C2" evidence="13">
    <location>
        <begin position="757"/>
        <end position="892"/>
    </location>
</feature>
<evidence type="ECO:0000256" key="2">
    <source>
        <dbReference type="ARBA" id="ARBA00022448"/>
    </source>
</evidence>
<dbReference type="InterPro" id="IPR037767">
    <property type="entry name" value="C2A_Mug190-like"/>
</dbReference>
<evidence type="ECO:0000256" key="12">
    <source>
        <dbReference type="SAM" id="Phobius"/>
    </source>
</evidence>
<keyword evidence="4 12" id="KW-0812">Transmembrane</keyword>
<evidence type="ECO:0000256" key="10">
    <source>
        <dbReference type="ARBA" id="ARBA00023136"/>
    </source>
</evidence>
<keyword evidence="8" id="KW-0445">Lipid transport</keyword>
<feature type="region of interest" description="Disordered" evidence="11">
    <location>
        <begin position="366"/>
        <end position="404"/>
    </location>
</feature>
<name>A0A8K0SYW5_9HYPO</name>
<gene>
    <name evidence="15" type="ORF">B0I35DRAFT_477812</name>
</gene>
<dbReference type="GO" id="GO:0005789">
    <property type="term" value="C:endoplasmic reticulum membrane"/>
    <property type="evidence" value="ECO:0007669"/>
    <property type="project" value="UniProtKB-SubCell"/>
</dbReference>
<evidence type="ECO:0000256" key="4">
    <source>
        <dbReference type="ARBA" id="ARBA00022692"/>
    </source>
</evidence>
<evidence type="ECO:0000256" key="11">
    <source>
        <dbReference type="SAM" id="MobiDB-lite"/>
    </source>
</evidence>
<dbReference type="InterPro" id="IPR031468">
    <property type="entry name" value="SMP_LBD"/>
</dbReference>
<evidence type="ECO:0000313" key="15">
    <source>
        <dbReference type="EMBL" id="KAH7321314.1"/>
    </source>
</evidence>
<dbReference type="SMART" id="SM00239">
    <property type="entry name" value="C2"/>
    <property type="match status" value="2"/>
</dbReference>
<feature type="region of interest" description="Disordered" evidence="11">
    <location>
        <begin position="143"/>
        <end position="163"/>
    </location>
</feature>
<evidence type="ECO:0000256" key="3">
    <source>
        <dbReference type="ARBA" id="ARBA00022553"/>
    </source>
</evidence>
<feature type="region of interest" description="Disordered" evidence="11">
    <location>
        <begin position="1"/>
        <end position="119"/>
    </location>
</feature>
<feature type="domain" description="SMP-LTD" evidence="14">
    <location>
        <begin position="291"/>
        <end position="538"/>
    </location>
</feature>
<feature type="compositionally biased region" description="Basic residues" evidence="11">
    <location>
        <begin position="102"/>
        <end position="111"/>
    </location>
</feature>
<dbReference type="PANTHER" id="PTHR47348">
    <property type="entry name" value="MEIOTICALLY UP-REGULATED GENE 190 PROTEIN"/>
    <property type="match status" value="1"/>
</dbReference>
<dbReference type="GO" id="GO:0008289">
    <property type="term" value="F:lipid binding"/>
    <property type="evidence" value="ECO:0007669"/>
    <property type="project" value="UniProtKB-KW"/>
</dbReference>
<feature type="compositionally biased region" description="Basic and acidic residues" evidence="11">
    <location>
        <begin position="731"/>
        <end position="740"/>
    </location>
</feature>
<dbReference type="Proteomes" id="UP000813444">
    <property type="component" value="Unassembled WGS sequence"/>
</dbReference>
<reference evidence="15" key="1">
    <citation type="journal article" date="2021" name="Nat. Commun.">
        <title>Genetic determinants of endophytism in the Arabidopsis root mycobiome.</title>
        <authorList>
            <person name="Mesny F."/>
            <person name="Miyauchi S."/>
            <person name="Thiergart T."/>
            <person name="Pickel B."/>
            <person name="Atanasova L."/>
            <person name="Karlsson M."/>
            <person name="Huettel B."/>
            <person name="Barry K.W."/>
            <person name="Haridas S."/>
            <person name="Chen C."/>
            <person name="Bauer D."/>
            <person name="Andreopoulos W."/>
            <person name="Pangilinan J."/>
            <person name="LaButti K."/>
            <person name="Riley R."/>
            <person name="Lipzen A."/>
            <person name="Clum A."/>
            <person name="Drula E."/>
            <person name="Henrissat B."/>
            <person name="Kohler A."/>
            <person name="Grigoriev I.V."/>
            <person name="Martin F.M."/>
            <person name="Hacquard S."/>
        </authorList>
    </citation>
    <scope>NUCLEOTIDE SEQUENCE</scope>
    <source>
        <strain evidence="15">MPI-CAGE-CH-0235</strain>
    </source>
</reference>
<dbReference type="CDD" id="cd04052">
    <property type="entry name" value="C2B_Tricalbin-like"/>
    <property type="match status" value="1"/>
</dbReference>
<comment type="caution">
    <text evidence="15">The sequence shown here is derived from an EMBL/GenBank/DDBJ whole genome shotgun (WGS) entry which is preliminary data.</text>
</comment>
<keyword evidence="9" id="KW-0446">Lipid-binding</keyword>
<dbReference type="Pfam" id="PF25669">
    <property type="entry name" value="SMP_MUG190-like"/>
    <property type="match status" value="1"/>
</dbReference>
<evidence type="ECO:0000256" key="5">
    <source>
        <dbReference type="ARBA" id="ARBA00022737"/>
    </source>
</evidence>
<keyword evidence="5" id="KW-0677">Repeat</keyword>
<dbReference type="EMBL" id="JAGPNK010000005">
    <property type="protein sequence ID" value="KAH7321314.1"/>
    <property type="molecule type" value="Genomic_DNA"/>
</dbReference>
<dbReference type="GO" id="GO:0006869">
    <property type="term" value="P:lipid transport"/>
    <property type="evidence" value="ECO:0007669"/>
    <property type="project" value="UniProtKB-KW"/>
</dbReference>
<evidence type="ECO:0000256" key="9">
    <source>
        <dbReference type="ARBA" id="ARBA00023121"/>
    </source>
</evidence>
<evidence type="ECO:0000313" key="16">
    <source>
        <dbReference type="Proteomes" id="UP000813444"/>
    </source>
</evidence>
<feature type="region of interest" description="Disordered" evidence="11">
    <location>
        <begin position="731"/>
        <end position="754"/>
    </location>
</feature>
<keyword evidence="6" id="KW-0256">Endoplasmic reticulum</keyword>
<dbReference type="PANTHER" id="PTHR47348:SF2">
    <property type="entry name" value="MEIOTICALLY UP-REGULATED 190 PROTEIN"/>
    <property type="match status" value="1"/>
</dbReference>
<feature type="compositionally biased region" description="Basic and acidic residues" evidence="11">
    <location>
        <begin position="75"/>
        <end position="90"/>
    </location>
</feature>
<dbReference type="InterPro" id="IPR057349">
    <property type="entry name" value="C2_Mug190_3rd"/>
</dbReference>
<evidence type="ECO:0000256" key="7">
    <source>
        <dbReference type="ARBA" id="ARBA00022989"/>
    </source>
</evidence>
<dbReference type="InterPro" id="IPR035892">
    <property type="entry name" value="C2_domain_sf"/>
</dbReference>
<feature type="compositionally biased region" description="Basic and acidic residues" evidence="11">
    <location>
        <begin position="382"/>
        <end position="396"/>
    </location>
</feature>
<dbReference type="AlphaFoldDB" id="A0A8K0SYW5"/>
<dbReference type="Pfam" id="PF25331">
    <property type="entry name" value="C2_Mug190_3rd"/>
    <property type="match status" value="1"/>
</dbReference>
<evidence type="ECO:0000256" key="1">
    <source>
        <dbReference type="ARBA" id="ARBA00004586"/>
    </source>
</evidence>
<keyword evidence="3" id="KW-0597">Phosphoprotein</keyword>
<evidence type="ECO:0000259" key="13">
    <source>
        <dbReference type="PROSITE" id="PS50004"/>
    </source>
</evidence>
<organism evidence="15 16">
    <name type="scientific">Stachybotrys elegans</name>
    <dbReference type="NCBI Taxonomy" id="80388"/>
    <lineage>
        <taxon>Eukaryota</taxon>
        <taxon>Fungi</taxon>
        <taxon>Dikarya</taxon>
        <taxon>Ascomycota</taxon>
        <taxon>Pezizomycotina</taxon>
        <taxon>Sordariomycetes</taxon>
        <taxon>Hypocreomycetidae</taxon>
        <taxon>Hypocreales</taxon>
        <taxon>Stachybotryaceae</taxon>
        <taxon>Stachybotrys</taxon>
    </lineage>
</organism>
<evidence type="ECO:0000256" key="8">
    <source>
        <dbReference type="ARBA" id="ARBA00023055"/>
    </source>
</evidence>
<dbReference type="CDD" id="cd21676">
    <property type="entry name" value="SMP_Mug190"/>
    <property type="match status" value="1"/>
</dbReference>
<accession>A0A8K0SYW5</accession>
<dbReference type="PROSITE" id="PS50004">
    <property type="entry name" value="C2"/>
    <property type="match status" value="2"/>
</dbReference>
<dbReference type="CDD" id="cd04041">
    <property type="entry name" value="C2A_fungal"/>
    <property type="match status" value="1"/>
</dbReference>
<evidence type="ECO:0008006" key="17">
    <source>
        <dbReference type="Google" id="ProtNLM"/>
    </source>
</evidence>
<keyword evidence="16" id="KW-1185">Reference proteome</keyword>
<feature type="compositionally biased region" description="Basic and acidic residues" evidence="11">
    <location>
        <begin position="32"/>
        <end position="47"/>
    </location>
</feature>
<feature type="region of interest" description="Disordered" evidence="11">
    <location>
        <begin position="1084"/>
        <end position="1131"/>
    </location>
</feature>
<dbReference type="GO" id="GO:0061817">
    <property type="term" value="P:endoplasmic reticulum-plasma membrane tethering"/>
    <property type="evidence" value="ECO:0007669"/>
    <property type="project" value="InterPro"/>
</dbReference>
<feature type="domain" description="C2" evidence="13">
    <location>
        <begin position="536"/>
        <end position="667"/>
    </location>
</feature>
<feature type="transmembrane region" description="Helical" evidence="12">
    <location>
        <begin position="233"/>
        <end position="256"/>
    </location>
</feature>
<feature type="compositionally biased region" description="Acidic residues" evidence="11">
    <location>
        <begin position="52"/>
        <end position="61"/>
    </location>
</feature>
<protein>
    <recommendedName>
        <fullName evidence="17">C2 domain-containing protein</fullName>
    </recommendedName>
</protein>
<proteinExistence type="predicted"/>